<dbReference type="InterPro" id="IPR040079">
    <property type="entry name" value="Glutathione_S-Trfase"/>
</dbReference>
<dbReference type="EMBL" id="GEVM01019307">
    <property type="protein sequence ID" value="JAU86631.1"/>
    <property type="molecule type" value="Transcribed_RNA"/>
</dbReference>
<evidence type="ECO:0000259" key="7">
    <source>
        <dbReference type="PROSITE" id="PS50405"/>
    </source>
</evidence>
<dbReference type="SUPFAM" id="SSF52833">
    <property type="entry name" value="Thioredoxin-like"/>
    <property type="match status" value="1"/>
</dbReference>
<gene>
    <name evidence="8" type="ORF">MP_TR13331_c0_g1_i1_g.39189</name>
</gene>
<proteinExistence type="inferred from homology"/>
<dbReference type="InterPro" id="IPR045074">
    <property type="entry name" value="GST_C_Tau"/>
</dbReference>
<dbReference type="EC" id="2.5.1.18" evidence="1"/>
<keyword evidence="3 8" id="KW-0808">Transferase</keyword>
<name>A0A1J3J228_NOCCA</name>
<dbReference type="SFLD" id="SFLDG01152">
    <property type="entry name" value="Main.3:_Omega-_and_Tau-like"/>
    <property type="match status" value="1"/>
</dbReference>
<dbReference type="Gene3D" id="3.40.30.10">
    <property type="entry name" value="Glutaredoxin"/>
    <property type="match status" value="1"/>
</dbReference>
<dbReference type="SUPFAM" id="SSF47616">
    <property type="entry name" value="GST C-terminal domain-like"/>
    <property type="match status" value="1"/>
</dbReference>
<evidence type="ECO:0000259" key="6">
    <source>
        <dbReference type="PROSITE" id="PS50404"/>
    </source>
</evidence>
<dbReference type="GO" id="GO:0006749">
    <property type="term" value="P:glutathione metabolic process"/>
    <property type="evidence" value="ECO:0007669"/>
    <property type="project" value="InterPro"/>
</dbReference>
<dbReference type="CDD" id="cd03185">
    <property type="entry name" value="GST_C_Tau"/>
    <property type="match status" value="1"/>
</dbReference>
<dbReference type="SFLD" id="SFLDS00019">
    <property type="entry name" value="Glutathione_Transferase_(cytos"/>
    <property type="match status" value="1"/>
</dbReference>
<dbReference type="GO" id="GO:0005737">
    <property type="term" value="C:cytoplasm"/>
    <property type="evidence" value="ECO:0007669"/>
    <property type="project" value="TreeGrafter"/>
</dbReference>
<keyword evidence="2" id="KW-0216">Detoxification</keyword>
<dbReference type="InterPro" id="IPR010987">
    <property type="entry name" value="Glutathione-S-Trfase_C-like"/>
</dbReference>
<dbReference type="SFLD" id="SFLDG00358">
    <property type="entry name" value="Main_(cytGST)"/>
    <property type="match status" value="1"/>
</dbReference>
<dbReference type="Pfam" id="PF02798">
    <property type="entry name" value="GST_N"/>
    <property type="match status" value="1"/>
</dbReference>
<dbReference type="InterPro" id="IPR036282">
    <property type="entry name" value="Glutathione-S-Trfase_C_sf"/>
</dbReference>
<protein>
    <recommendedName>
        <fullName evidence="1">glutathione transferase</fullName>
        <ecNumber evidence="1">2.5.1.18</ecNumber>
    </recommendedName>
</protein>
<evidence type="ECO:0000313" key="8">
    <source>
        <dbReference type="EMBL" id="JAU86631.1"/>
    </source>
</evidence>
<dbReference type="InterPro" id="IPR036249">
    <property type="entry name" value="Thioredoxin-like_sf"/>
</dbReference>
<sequence>MAQKGTKTKLLHQMLKQKKSDTSISRDTTQIKKRKISDMAQKGSKSVKLIGTFASPFALRAQVALHLKSVEYEYIEEADVLKAKSDLLLKSNPVHKKVPVLIHGGVSICESLNIVQYVDESWPSNPSILPSDPKDRAFARFWAHFVDGKFFESIDAVAGAKDDAARMTMAGNLMECLAELEEAFQKSSKGGDFFGGENIGFVDIACGAVVGPLSVIEAFSGVKFVRPDTTPGLLQWTEKFKAHEAVKPYMPTVAEFLEFAKKKFTDQ</sequence>
<dbReference type="CDD" id="cd03058">
    <property type="entry name" value="GST_N_Tau"/>
    <property type="match status" value="1"/>
</dbReference>
<dbReference type="GO" id="GO:0004364">
    <property type="term" value="F:glutathione transferase activity"/>
    <property type="evidence" value="ECO:0007669"/>
    <property type="project" value="UniProtKB-EC"/>
</dbReference>
<dbReference type="PROSITE" id="PS50405">
    <property type="entry name" value="GST_CTER"/>
    <property type="match status" value="1"/>
</dbReference>
<dbReference type="InterPro" id="IPR045073">
    <property type="entry name" value="Omega/Tau-like"/>
</dbReference>
<feature type="domain" description="GST N-terminal" evidence="6">
    <location>
        <begin position="45"/>
        <end position="126"/>
    </location>
</feature>
<dbReference type="PANTHER" id="PTHR11260:SF564">
    <property type="entry name" value="GLUTATHIONE S-TRANSFERASE U12"/>
    <property type="match status" value="1"/>
</dbReference>
<reference evidence="8" key="1">
    <citation type="submission" date="2016-07" db="EMBL/GenBank/DDBJ databases">
        <title>De novo transcriptome assembly of four accessions of the metal hyperaccumulator plant Noccaea caerulescens.</title>
        <authorList>
            <person name="Blande D."/>
            <person name="Halimaa P."/>
            <person name="Tervahauta A.I."/>
            <person name="Aarts M.G."/>
            <person name="Karenlampi S.O."/>
        </authorList>
    </citation>
    <scope>NUCLEOTIDE SEQUENCE</scope>
</reference>
<dbReference type="FunFam" id="3.40.30.10:FF:000044">
    <property type="entry name" value="Glutathione S-transferase GSTU6"/>
    <property type="match status" value="1"/>
</dbReference>
<dbReference type="PROSITE" id="PS50404">
    <property type="entry name" value="GST_NTER"/>
    <property type="match status" value="1"/>
</dbReference>
<accession>A0A1J3J228</accession>
<organism evidence="8">
    <name type="scientific">Noccaea caerulescens</name>
    <name type="common">Alpine penny-cress</name>
    <name type="synonym">Thlaspi caerulescens</name>
    <dbReference type="NCBI Taxonomy" id="107243"/>
    <lineage>
        <taxon>Eukaryota</taxon>
        <taxon>Viridiplantae</taxon>
        <taxon>Streptophyta</taxon>
        <taxon>Embryophyta</taxon>
        <taxon>Tracheophyta</taxon>
        <taxon>Spermatophyta</taxon>
        <taxon>Magnoliopsida</taxon>
        <taxon>eudicotyledons</taxon>
        <taxon>Gunneridae</taxon>
        <taxon>Pentapetalae</taxon>
        <taxon>rosids</taxon>
        <taxon>malvids</taxon>
        <taxon>Brassicales</taxon>
        <taxon>Brassicaceae</taxon>
        <taxon>Coluteocarpeae</taxon>
        <taxon>Noccaea</taxon>
    </lineage>
</organism>
<evidence type="ECO:0000256" key="2">
    <source>
        <dbReference type="ARBA" id="ARBA00022575"/>
    </source>
</evidence>
<dbReference type="PANTHER" id="PTHR11260">
    <property type="entry name" value="GLUTATHIONE S-TRANSFERASE, GST, SUPERFAMILY, GST DOMAIN CONTAINING"/>
    <property type="match status" value="1"/>
</dbReference>
<dbReference type="InterPro" id="IPR004045">
    <property type="entry name" value="Glutathione_S-Trfase_N"/>
</dbReference>
<dbReference type="FunFam" id="1.20.1050.10:FF:000016">
    <property type="entry name" value="Glutathione S-transferase U9"/>
    <property type="match status" value="1"/>
</dbReference>
<feature type="domain" description="GST C-terminal" evidence="7">
    <location>
        <begin position="132"/>
        <end position="264"/>
    </location>
</feature>
<evidence type="ECO:0000256" key="1">
    <source>
        <dbReference type="ARBA" id="ARBA00012452"/>
    </source>
</evidence>
<comment type="similarity">
    <text evidence="4">Belongs to the GST superfamily. Tau family.</text>
</comment>
<dbReference type="AlphaFoldDB" id="A0A1J3J228"/>
<dbReference type="GO" id="GO:0009407">
    <property type="term" value="P:toxin catabolic process"/>
    <property type="evidence" value="ECO:0007669"/>
    <property type="project" value="UniProtKB-ARBA"/>
</dbReference>
<comment type="catalytic activity">
    <reaction evidence="5">
        <text>RX + glutathione = an S-substituted glutathione + a halide anion + H(+)</text>
        <dbReference type="Rhea" id="RHEA:16437"/>
        <dbReference type="ChEBI" id="CHEBI:15378"/>
        <dbReference type="ChEBI" id="CHEBI:16042"/>
        <dbReference type="ChEBI" id="CHEBI:17792"/>
        <dbReference type="ChEBI" id="CHEBI:57925"/>
        <dbReference type="ChEBI" id="CHEBI:90779"/>
        <dbReference type="EC" id="2.5.1.18"/>
    </reaction>
</comment>
<evidence type="ECO:0000256" key="5">
    <source>
        <dbReference type="ARBA" id="ARBA00047960"/>
    </source>
</evidence>
<evidence type="ECO:0000256" key="3">
    <source>
        <dbReference type="ARBA" id="ARBA00022679"/>
    </source>
</evidence>
<evidence type="ECO:0000256" key="4">
    <source>
        <dbReference type="ARBA" id="ARBA00025743"/>
    </source>
</evidence>
<dbReference type="Gene3D" id="1.20.1050.10">
    <property type="match status" value="1"/>
</dbReference>